<gene>
    <name evidence="2" type="ORF">ACFQV2_30245</name>
</gene>
<dbReference type="EMBL" id="JBHTEY010000004">
    <property type="protein sequence ID" value="MFC7617074.1"/>
    <property type="molecule type" value="Genomic_DNA"/>
</dbReference>
<sequence length="171" mass="17886">MERFSRFVLGHARLVALAVLAATLLGGAAVALLLPRVTEANTYPGLPGYEANQRILAEFGTGGYERPVVPVVELEGPADLTAAFTAVTERTGARVAWRDPVFTAGTPATPWCTAAPSRRAASRAARSARAPTSPSGCAPRWPRTCRPARACTSPASTRSPPASTRAASTCR</sequence>
<name>A0ABW2TUQ3_9PSEU</name>
<evidence type="ECO:0008006" key="4">
    <source>
        <dbReference type="Google" id="ProtNLM"/>
    </source>
</evidence>
<comment type="caution">
    <text evidence="2">The sequence shown here is derived from an EMBL/GenBank/DDBJ whole genome shotgun (WGS) entry which is preliminary data.</text>
</comment>
<dbReference type="Proteomes" id="UP001596512">
    <property type="component" value="Unassembled WGS sequence"/>
</dbReference>
<keyword evidence="3" id="KW-1185">Reference proteome</keyword>
<feature type="compositionally biased region" description="Low complexity" evidence="1">
    <location>
        <begin position="150"/>
        <end position="171"/>
    </location>
</feature>
<accession>A0ABW2TUQ3</accession>
<evidence type="ECO:0000256" key="1">
    <source>
        <dbReference type="SAM" id="MobiDB-lite"/>
    </source>
</evidence>
<evidence type="ECO:0000313" key="2">
    <source>
        <dbReference type="EMBL" id="MFC7617074.1"/>
    </source>
</evidence>
<organism evidence="2 3">
    <name type="scientific">Actinokineospora soli</name>
    <dbReference type="NCBI Taxonomy" id="1048753"/>
    <lineage>
        <taxon>Bacteria</taxon>
        <taxon>Bacillati</taxon>
        <taxon>Actinomycetota</taxon>
        <taxon>Actinomycetes</taxon>
        <taxon>Pseudonocardiales</taxon>
        <taxon>Pseudonocardiaceae</taxon>
        <taxon>Actinokineospora</taxon>
    </lineage>
</organism>
<proteinExistence type="predicted"/>
<reference evidence="3" key="1">
    <citation type="journal article" date="2019" name="Int. J. Syst. Evol. Microbiol.">
        <title>The Global Catalogue of Microorganisms (GCM) 10K type strain sequencing project: providing services to taxonomists for standard genome sequencing and annotation.</title>
        <authorList>
            <consortium name="The Broad Institute Genomics Platform"/>
            <consortium name="The Broad Institute Genome Sequencing Center for Infectious Disease"/>
            <person name="Wu L."/>
            <person name="Ma J."/>
        </authorList>
    </citation>
    <scope>NUCLEOTIDE SEQUENCE [LARGE SCALE GENOMIC DNA]</scope>
    <source>
        <strain evidence="3">JCM 17695</strain>
    </source>
</reference>
<feature type="compositionally biased region" description="Low complexity" evidence="1">
    <location>
        <begin position="119"/>
        <end position="135"/>
    </location>
</feature>
<protein>
    <recommendedName>
        <fullName evidence="4">MMPL family protein</fullName>
    </recommendedName>
</protein>
<evidence type="ECO:0000313" key="3">
    <source>
        <dbReference type="Proteomes" id="UP001596512"/>
    </source>
</evidence>
<feature type="region of interest" description="Disordered" evidence="1">
    <location>
        <begin position="119"/>
        <end position="171"/>
    </location>
</feature>